<keyword evidence="3 5" id="KW-0067">ATP-binding</keyword>
<evidence type="ECO:0000313" key="5">
    <source>
        <dbReference type="EMBL" id="MFD1677069.1"/>
    </source>
</evidence>
<evidence type="ECO:0000256" key="3">
    <source>
        <dbReference type="ARBA" id="ARBA00022840"/>
    </source>
</evidence>
<evidence type="ECO:0000259" key="4">
    <source>
        <dbReference type="PROSITE" id="PS50893"/>
    </source>
</evidence>
<evidence type="ECO:0000256" key="1">
    <source>
        <dbReference type="ARBA" id="ARBA00022448"/>
    </source>
</evidence>
<keyword evidence="6" id="KW-1185">Reference proteome</keyword>
<gene>
    <name evidence="5" type="ORF">ACFSB2_20550</name>
</gene>
<sequence length="242" mass="26476">MATTAIRFEQVHFEVDGHPLLKEIHANVKAGGITALIGPSGAGKSTLLSLCNLLRTPTAGHIYVDDKEVRDWDIQVLRQKVGMVFQSPTIFPGTVEDNLAYGLRLHGKSLADGVSLLRDVGLSEDLLQQAADELSGGQKQRIALGRTLAMEPQILLLDEVTSALDVHAKQEVERTILALQKKINATILWVTHDLAQAKRVAEDVWFMQDGQLVESAPADDFFYAPATSGAKAFLEHMEVTEQ</sequence>
<dbReference type="RefSeq" id="WP_377944978.1">
    <property type="nucleotide sequence ID" value="NZ_JBHUCX010000083.1"/>
</dbReference>
<dbReference type="Gene3D" id="3.40.50.300">
    <property type="entry name" value="P-loop containing nucleotide triphosphate hydrolases"/>
    <property type="match status" value="1"/>
</dbReference>
<dbReference type="InterPro" id="IPR017871">
    <property type="entry name" value="ABC_transporter-like_CS"/>
</dbReference>
<dbReference type="PROSITE" id="PS00211">
    <property type="entry name" value="ABC_TRANSPORTER_1"/>
    <property type="match status" value="1"/>
</dbReference>
<keyword evidence="2" id="KW-0547">Nucleotide-binding</keyword>
<dbReference type="PROSITE" id="PS50893">
    <property type="entry name" value="ABC_TRANSPORTER_2"/>
    <property type="match status" value="1"/>
</dbReference>
<keyword evidence="1" id="KW-0813">Transport</keyword>
<reference evidence="6" key="1">
    <citation type="journal article" date="2019" name="Int. J. Syst. Evol. Microbiol.">
        <title>The Global Catalogue of Microorganisms (GCM) 10K type strain sequencing project: providing services to taxonomists for standard genome sequencing and annotation.</title>
        <authorList>
            <consortium name="The Broad Institute Genomics Platform"/>
            <consortium name="The Broad Institute Genome Sequencing Center for Infectious Disease"/>
            <person name="Wu L."/>
            <person name="Ma J."/>
        </authorList>
    </citation>
    <scope>NUCLEOTIDE SEQUENCE [LARGE SCALE GENOMIC DNA]</scope>
    <source>
        <strain evidence="6">CGMCC 1.12286</strain>
    </source>
</reference>
<dbReference type="InterPro" id="IPR003439">
    <property type="entry name" value="ABC_transporter-like_ATP-bd"/>
</dbReference>
<proteinExistence type="predicted"/>
<dbReference type="EMBL" id="JBHUCX010000083">
    <property type="protein sequence ID" value="MFD1677069.1"/>
    <property type="molecule type" value="Genomic_DNA"/>
</dbReference>
<dbReference type="Proteomes" id="UP001597079">
    <property type="component" value="Unassembled WGS sequence"/>
</dbReference>
<dbReference type="PANTHER" id="PTHR43423">
    <property type="entry name" value="ABC TRANSPORTER I FAMILY MEMBER 17"/>
    <property type="match status" value="1"/>
</dbReference>
<protein>
    <submittedName>
        <fullName evidence="5">Phosphate ABC transporter ATP-binding protein</fullName>
    </submittedName>
</protein>
<accession>A0ABW4JL34</accession>
<dbReference type="Pfam" id="PF00005">
    <property type="entry name" value="ABC_tran"/>
    <property type="match status" value="1"/>
</dbReference>
<dbReference type="SUPFAM" id="SSF52540">
    <property type="entry name" value="P-loop containing nucleoside triphosphate hydrolases"/>
    <property type="match status" value="1"/>
</dbReference>
<evidence type="ECO:0000256" key="2">
    <source>
        <dbReference type="ARBA" id="ARBA00022741"/>
    </source>
</evidence>
<name>A0ABW4JL34_9BACL</name>
<evidence type="ECO:0000313" key="6">
    <source>
        <dbReference type="Proteomes" id="UP001597079"/>
    </source>
</evidence>
<dbReference type="SMART" id="SM00382">
    <property type="entry name" value="AAA"/>
    <property type="match status" value="1"/>
</dbReference>
<dbReference type="GO" id="GO:0005524">
    <property type="term" value="F:ATP binding"/>
    <property type="evidence" value="ECO:0007669"/>
    <property type="project" value="UniProtKB-KW"/>
</dbReference>
<dbReference type="InterPro" id="IPR005670">
    <property type="entry name" value="PstB-like"/>
</dbReference>
<organism evidence="5 6">
    <name type="scientific">Alicyclobacillus fodiniaquatilis</name>
    <dbReference type="NCBI Taxonomy" id="1661150"/>
    <lineage>
        <taxon>Bacteria</taxon>
        <taxon>Bacillati</taxon>
        <taxon>Bacillota</taxon>
        <taxon>Bacilli</taxon>
        <taxon>Bacillales</taxon>
        <taxon>Alicyclobacillaceae</taxon>
        <taxon>Alicyclobacillus</taxon>
    </lineage>
</organism>
<dbReference type="CDD" id="cd03260">
    <property type="entry name" value="ABC_PstB_phosphate_transporter"/>
    <property type="match status" value="1"/>
</dbReference>
<feature type="domain" description="ABC transporter" evidence="4">
    <location>
        <begin position="6"/>
        <end position="234"/>
    </location>
</feature>
<dbReference type="InterPro" id="IPR003593">
    <property type="entry name" value="AAA+_ATPase"/>
</dbReference>
<dbReference type="InterPro" id="IPR027417">
    <property type="entry name" value="P-loop_NTPase"/>
</dbReference>
<comment type="caution">
    <text evidence="5">The sequence shown here is derived from an EMBL/GenBank/DDBJ whole genome shotgun (WGS) entry which is preliminary data.</text>
</comment>
<dbReference type="PANTHER" id="PTHR43423:SF1">
    <property type="entry name" value="ABC TRANSPORTER I FAMILY MEMBER 17"/>
    <property type="match status" value="1"/>
</dbReference>